<dbReference type="SMART" id="SM00184">
    <property type="entry name" value="RING"/>
    <property type="match status" value="1"/>
</dbReference>
<proteinExistence type="predicted"/>
<name>A0A2G5T3I1_9PELO</name>
<sequence length="139" mass="15681">MFKVLENTDKERDRRIAHLQTDARLNQAVIEGLQEQANRDADVIDVFDKERTAYEASRLCSVCQEPYDSGDRTPHVLDCGLAVCRGCLESLVMPPQRPDLIPVLRCPICRTIVYADPSRNRPVYAIIPGALPIPPFFSK</sequence>
<dbReference type="OrthoDB" id="8062037at2759"/>
<evidence type="ECO:0000256" key="2">
    <source>
        <dbReference type="ARBA" id="ARBA00022833"/>
    </source>
</evidence>
<dbReference type="GO" id="GO:0008270">
    <property type="term" value="F:zinc ion binding"/>
    <property type="evidence" value="ECO:0007669"/>
    <property type="project" value="UniProtKB-KW"/>
</dbReference>
<dbReference type="AlphaFoldDB" id="A0A2G5T3I1"/>
<organism evidence="5 6">
    <name type="scientific">Caenorhabditis nigoni</name>
    <dbReference type="NCBI Taxonomy" id="1611254"/>
    <lineage>
        <taxon>Eukaryota</taxon>
        <taxon>Metazoa</taxon>
        <taxon>Ecdysozoa</taxon>
        <taxon>Nematoda</taxon>
        <taxon>Chromadorea</taxon>
        <taxon>Rhabditida</taxon>
        <taxon>Rhabditina</taxon>
        <taxon>Rhabditomorpha</taxon>
        <taxon>Rhabditoidea</taxon>
        <taxon>Rhabditidae</taxon>
        <taxon>Peloderinae</taxon>
        <taxon>Caenorhabditis</taxon>
    </lineage>
</organism>
<reference evidence="6" key="1">
    <citation type="submission" date="2017-10" db="EMBL/GenBank/DDBJ databases">
        <title>Rapid genome shrinkage in a self-fertile nematode reveals novel sperm competition proteins.</title>
        <authorList>
            <person name="Yin D."/>
            <person name="Schwarz E.M."/>
            <person name="Thomas C.G."/>
            <person name="Felde R.L."/>
            <person name="Korf I.F."/>
            <person name="Cutter A.D."/>
            <person name="Schartner C.M."/>
            <person name="Ralston E.J."/>
            <person name="Meyer B.J."/>
            <person name="Haag E.S."/>
        </authorList>
    </citation>
    <scope>NUCLEOTIDE SEQUENCE [LARGE SCALE GENOMIC DNA]</scope>
    <source>
        <strain evidence="6">JU1422</strain>
    </source>
</reference>
<accession>A0A2G5T3I1</accession>
<comment type="caution">
    <text evidence="5">The sequence shown here is derived from an EMBL/GenBank/DDBJ whole genome shotgun (WGS) entry which is preliminary data.</text>
</comment>
<keyword evidence="6" id="KW-1185">Reference proteome</keyword>
<keyword evidence="2" id="KW-0862">Zinc</keyword>
<dbReference type="PROSITE" id="PS50089">
    <property type="entry name" value="ZF_RING_2"/>
    <property type="match status" value="1"/>
</dbReference>
<dbReference type="Gene3D" id="3.30.40.10">
    <property type="entry name" value="Zinc/RING finger domain, C3HC4 (zinc finger)"/>
    <property type="match status" value="1"/>
</dbReference>
<evidence type="ECO:0000313" key="5">
    <source>
        <dbReference type="EMBL" id="PIC21656.1"/>
    </source>
</evidence>
<gene>
    <name evidence="5" type="primary">Cnig_chr_X.g26416</name>
    <name evidence="5" type="ORF">B9Z55_026416</name>
</gene>
<dbReference type="InterPro" id="IPR013083">
    <property type="entry name" value="Znf_RING/FYVE/PHD"/>
</dbReference>
<evidence type="ECO:0000256" key="3">
    <source>
        <dbReference type="PROSITE-ProRule" id="PRU00175"/>
    </source>
</evidence>
<dbReference type="SUPFAM" id="SSF57850">
    <property type="entry name" value="RING/U-box"/>
    <property type="match status" value="1"/>
</dbReference>
<keyword evidence="1 3" id="KW-0863">Zinc-finger</keyword>
<dbReference type="InterPro" id="IPR001841">
    <property type="entry name" value="Znf_RING"/>
</dbReference>
<protein>
    <recommendedName>
        <fullName evidence="4">RING-type domain-containing protein</fullName>
    </recommendedName>
</protein>
<evidence type="ECO:0000313" key="6">
    <source>
        <dbReference type="Proteomes" id="UP000230233"/>
    </source>
</evidence>
<feature type="domain" description="RING-type" evidence="4">
    <location>
        <begin position="60"/>
        <end position="110"/>
    </location>
</feature>
<evidence type="ECO:0000256" key="1">
    <source>
        <dbReference type="ARBA" id="ARBA00022771"/>
    </source>
</evidence>
<dbReference type="EMBL" id="PDUG01000006">
    <property type="protein sequence ID" value="PIC21656.1"/>
    <property type="molecule type" value="Genomic_DNA"/>
</dbReference>
<keyword evidence="1 3" id="KW-0479">Metal-binding</keyword>
<dbReference type="Proteomes" id="UP000230233">
    <property type="component" value="Chromosome X"/>
</dbReference>
<evidence type="ECO:0000259" key="4">
    <source>
        <dbReference type="PROSITE" id="PS50089"/>
    </source>
</evidence>